<dbReference type="AlphaFoldDB" id="U6RDR0"/>
<protein>
    <submittedName>
        <fullName evidence="6">SusC/RagA family TonB-linked outer membrane protein</fullName>
    </submittedName>
</protein>
<dbReference type="eggNOG" id="COG1629">
    <property type="taxonomic scope" value="Bacteria"/>
</dbReference>
<dbReference type="SUPFAM" id="SSF56935">
    <property type="entry name" value="Porins"/>
    <property type="match status" value="1"/>
</dbReference>
<dbReference type="EMBL" id="AQHY01000025">
    <property type="protein sequence ID" value="EOA54769.1"/>
    <property type="molecule type" value="Genomic_DNA"/>
</dbReference>
<dbReference type="GeneID" id="60061893"/>
<accession>U6RDR0</accession>
<dbReference type="Proteomes" id="UP000017831">
    <property type="component" value="Unassembled WGS sequence"/>
</dbReference>
<dbReference type="HOGENOM" id="CLU_004317_1_1_10"/>
<name>U6RDR0_9BACT</name>
<feature type="domain" description="TonB-dependent receptor-like beta-barrel" evidence="4">
    <location>
        <begin position="471"/>
        <end position="1036"/>
    </location>
</feature>
<feature type="domain" description="TonB-dependent receptor plug" evidence="5">
    <location>
        <begin position="131"/>
        <end position="238"/>
    </location>
</feature>
<dbReference type="FunFam" id="2.170.130.10:FF:000024">
    <property type="entry name" value="Outer membrane protein"/>
    <property type="match status" value="1"/>
</dbReference>
<keyword evidence="3" id="KW-0732">Signal</keyword>
<dbReference type="RefSeq" id="WP_005940776.1">
    <property type="nucleotide sequence ID" value="NZ_KB890324.1"/>
</dbReference>
<keyword evidence="1 2" id="KW-0472">Membrane</keyword>
<dbReference type="InterPro" id="IPR012910">
    <property type="entry name" value="Plug_dom"/>
</dbReference>
<dbReference type="InterPro" id="IPR000531">
    <property type="entry name" value="Beta-barrel_TonB"/>
</dbReference>
<feature type="signal peptide" evidence="3">
    <location>
        <begin position="1"/>
        <end position="25"/>
    </location>
</feature>
<evidence type="ECO:0000256" key="1">
    <source>
        <dbReference type="PROSITE-ProRule" id="PRU01360"/>
    </source>
</evidence>
<keyword evidence="1" id="KW-0812">Transmembrane</keyword>
<dbReference type="Pfam" id="PF07715">
    <property type="entry name" value="Plug"/>
    <property type="match status" value="1"/>
</dbReference>
<keyword evidence="1" id="KW-0813">Transport</keyword>
<dbReference type="PROSITE" id="PS52016">
    <property type="entry name" value="TONB_DEPENDENT_REC_3"/>
    <property type="match status" value="1"/>
</dbReference>
<feature type="chain" id="PRO_5004679303" evidence="3">
    <location>
        <begin position="26"/>
        <end position="1076"/>
    </location>
</feature>
<dbReference type="Pfam" id="PF13715">
    <property type="entry name" value="CarbopepD_reg_2"/>
    <property type="match status" value="1"/>
</dbReference>
<dbReference type="GO" id="GO:0009279">
    <property type="term" value="C:cell outer membrane"/>
    <property type="evidence" value="ECO:0007669"/>
    <property type="project" value="UniProtKB-SubCell"/>
</dbReference>
<sequence length="1076" mass="119992">MLKKNQAMKLILLAGALSFPVTGMAEQMPNQPRTSISQQNGKVTGTVEDALGTVIGATVVVKGTTNGTTTDIDGRFTLEGVKKGSILQISFVGYTTKEVKYTGQSVLKIMLQEDTKTLDEVVVVGFGTQKKVNLTGSVGTVDSEALASRPVQNAVQALQGVVPGLQITTTSGALDNKMSMSIRGTGTIGDGSDASPLVLIDGMEGDINSINPQDIENISILKDAAAASIYGSRAPFGVILVTTKSGKSGKTTINYNNNFRWGQPVRIPKQMDSYTFATFYNDANINSGAGAYFNAEHLQRIKDYQDGKITDGVLADANNKYWLDGYAGGNANTDWYDVIYREWTSSQEHNLSFSGGNDKVNYYISGNFMDQKGLMEFNQDTYKRYTGTGKINAQLTDWAKVNYTSRFTREDFHRPAYLTNALFRDLARQGWPTLPVYDPNGYMFHSPSPALPLRDGGKHNIQTDNIYQQISLILEPIKNWITHVDFNYRINTVNNHWDTQTLYNHDVQGNPYPIGYYQDTEAHEDQTKENYMNFNAYTEYSHSLESGDNFKGMIGFQAEEMKQQTFGATRKGIIVPELPEIDITTGLDYTGKVVTPSVNGSRAAWSTAGFFGRINYDYKGKYLAEVNIRYDGTSRFRREQRWNWFPSFSLGWNIARENFWESLSEYVGTLKLRGSYGELGNQNTKSWYPTYQTLGVSAGGGGWIQNGIKPNTATVPGLISSTMGWERIRNWNIGLDFGAFNNRLTGSFDYYTRETLDMIGPAPELPSILGLSVPKTNNTDLRTYGFDLEIAWQDRLRNGLGYGIKFVLSDSQTEITRYPNPTNTLDKYRKGRMLGDIYGYETIGIAKSDAEMEEHLASLPNGGQNALGSNWEAGDIMYKDLNGDGKIDGGGNKYDDMGDRKILGNNKPRYQFGIDLNADWKGFDFRAFFQGVMKRDYWQGSAYFWGATSLWHSTGFVEHADYFRAEPSNDLPTNLDAYYPRPIFGSDKNKQTQSGYLQDASYIRLKNLQFGYTLPVSLTKKFAVSKLRIFVSGENLWTGTSLTKIFDPETIGGGDEYNGNAYPLSRTFSVGLNVTL</sequence>
<comment type="caution">
    <text evidence="6">The sequence shown here is derived from an EMBL/GenBank/DDBJ whole genome shotgun (WGS) entry which is preliminary data.</text>
</comment>
<gene>
    <name evidence="6" type="ORF">HMPREF1534_02162</name>
</gene>
<evidence type="ECO:0000313" key="7">
    <source>
        <dbReference type="Proteomes" id="UP000017831"/>
    </source>
</evidence>
<comment type="subcellular location">
    <subcellularLocation>
        <location evidence="1">Cell outer membrane</location>
        <topology evidence="1">Multi-pass membrane protein</topology>
    </subcellularLocation>
</comment>
<dbReference type="InterPro" id="IPR039426">
    <property type="entry name" value="TonB-dep_rcpt-like"/>
</dbReference>
<evidence type="ECO:0000259" key="4">
    <source>
        <dbReference type="Pfam" id="PF00593"/>
    </source>
</evidence>
<evidence type="ECO:0000256" key="3">
    <source>
        <dbReference type="SAM" id="SignalP"/>
    </source>
</evidence>
<evidence type="ECO:0000313" key="6">
    <source>
        <dbReference type="EMBL" id="EOA54769.1"/>
    </source>
</evidence>
<keyword evidence="1" id="KW-0998">Cell outer membrane</keyword>
<dbReference type="PATRIC" id="fig|1121098.3.peg.2198"/>
<dbReference type="InterPro" id="IPR008969">
    <property type="entry name" value="CarboxyPept-like_regulatory"/>
</dbReference>
<keyword evidence="7" id="KW-1185">Reference proteome</keyword>
<dbReference type="Pfam" id="PF00593">
    <property type="entry name" value="TonB_dep_Rec_b-barrel"/>
    <property type="match status" value="1"/>
</dbReference>
<dbReference type="SUPFAM" id="SSF49464">
    <property type="entry name" value="Carboxypeptidase regulatory domain-like"/>
    <property type="match status" value="1"/>
</dbReference>
<dbReference type="InterPro" id="IPR037066">
    <property type="entry name" value="Plug_dom_sf"/>
</dbReference>
<dbReference type="NCBIfam" id="TIGR04057">
    <property type="entry name" value="SusC_RagA_signa"/>
    <property type="match status" value="1"/>
</dbReference>
<dbReference type="Gene3D" id="2.60.40.1120">
    <property type="entry name" value="Carboxypeptidase-like, regulatory domain"/>
    <property type="match status" value="1"/>
</dbReference>
<proteinExistence type="inferred from homology"/>
<keyword evidence="1" id="KW-1134">Transmembrane beta strand</keyword>
<reference evidence="6 7" key="1">
    <citation type="submission" date="2013-04" db="EMBL/GenBank/DDBJ databases">
        <title>The Genome Sequence of Bacteroides massiliensis DSM 17679.</title>
        <authorList>
            <consortium name="The Broad Institute Genomics Platform"/>
            <person name="Earl A."/>
            <person name="Ward D."/>
            <person name="Feldgarden M."/>
            <person name="Gevers D."/>
            <person name="Martens E."/>
            <person name="Fenner L."/>
            <person name="Roux V."/>
            <person name="Mallet M.N."/>
            <person name="Raoult D."/>
            <person name="Walker B."/>
            <person name="Young S."/>
            <person name="Zeng Q."/>
            <person name="Gargeya S."/>
            <person name="Fitzgerald M."/>
            <person name="Haas B."/>
            <person name="Abouelleil A."/>
            <person name="Allen A.W."/>
            <person name="Alvarado L."/>
            <person name="Arachchi H.M."/>
            <person name="Berlin A.M."/>
            <person name="Chapman S.B."/>
            <person name="Gainer-Dewar J."/>
            <person name="Goldberg J."/>
            <person name="Griggs A."/>
            <person name="Gujja S."/>
            <person name="Hansen M."/>
            <person name="Howarth C."/>
            <person name="Imamovic A."/>
            <person name="Ireland A."/>
            <person name="Larimer J."/>
            <person name="McCowan C."/>
            <person name="Murphy C."/>
            <person name="Pearson M."/>
            <person name="Poon T.W."/>
            <person name="Priest M."/>
            <person name="Roberts A."/>
            <person name="Saif S."/>
            <person name="Shea T."/>
            <person name="Sisk P."/>
            <person name="Sykes S."/>
            <person name="Wortman J."/>
            <person name="Nusbaum C."/>
            <person name="Birren B."/>
        </authorList>
    </citation>
    <scope>NUCLEOTIDE SEQUENCE [LARGE SCALE GENOMIC DNA]</scope>
    <source>
        <strain evidence="7">B84634 / Timone 84634 / DSM 17679 / JCM 13223</strain>
    </source>
</reference>
<dbReference type="STRING" id="1121098.HMPREF1534_02162"/>
<dbReference type="OrthoDB" id="778480at2"/>
<keyword evidence="2" id="KW-0798">TonB box</keyword>
<dbReference type="NCBIfam" id="TIGR04056">
    <property type="entry name" value="OMP_RagA_SusC"/>
    <property type="match status" value="1"/>
</dbReference>
<organism evidence="6 7">
    <name type="scientific">Phocaeicola massiliensis B84634 = Timone 84634 = DSM 17679 = JCM 13223</name>
    <dbReference type="NCBI Taxonomy" id="1121098"/>
    <lineage>
        <taxon>Bacteria</taxon>
        <taxon>Pseudomonadati</taxon>
        <taxon>Bacteroidota</taxon>
        <taxon>Bacteroidia</taxon>
        <taxon>Bacteroidales</taxon>
        <taxon>Bacteroidaceae</taxon>
        <taxon>Phocaeicola</taxon>
    </lineage>
</organism>
<dbReference type="InterPro" id="IPR023997">
    <property type="entry name" value="TonB-dep_OMP_SusC/RagA_CS"/>
</dbReference>
<dbReference type="InterPro" id="IPR023996">
    <property type="entry name" value="TonB-dep_OMP_SusC/RagA"/>
</dbReference>
<dbReference type="Gene3D" id="2.170.130.10">
    <property type="entry name" value="TonB-dependent receptor, plug domain"/>
    <property type="match status" value="1"/>
</dbReference>
<evidence type="ECO:0000256" key="2">
    <source>
        <dbReference type="RuleBase" id="RU003357"/>
    </source>
</evidence>
<evidence type="ECO:0000259" key="5">
    <source>
        <dbReference type="Pfam" id="PF07715"/>
    </source>
</evidence>
<comment type="similarity">
    <text evidence="1 2">Belongs to the TonB-dependent receptor family.</text>
</comment>